<dbReference type="PANTHER" id="PTHR16056">
    <property type="entry name" value="REGULATOR OF MICROTUBULE DYNAMICS PROTEIN"/>
    <property type="match status" value="1"/>
</dbReference>
<dbReference type="AlphaFoldDB" id="A0A0N5CT12"/>
<protein>
    <submittedName>
        <fullName evidence="3">Regulator of microtubule dynamics protein 1</fullName>
    </submittedName>
</protein>
<accession>A0A0N5CT12</accession>
<dbReference type="InterPro" id="IPR011990">
    <property type="entry name" value="TPR-like_helical_dom_sf"/>
</dbReference>
<dbReference type="GO" id="GO:0097431">
    <property type="term" value="C:mitotic spindle pole"/>
    <property type="evidence" value="ECO:0007669"/>
    <property type="project" value="TreeGrafter"/>
</dbReference>
<dbReference type="OrthoDB" id="512473at2759"/>
<dbReference type="GO" id="GO:0005876">
    <property type="term" value="C:spindle microtubule"/>
    <property type="evidence" value="ECO:0007669"/>
    <property type="project" value="TreeGrafter"/>
</dbReference>
<reference evidence="1 2" key="2">
    <citation type="submission" date="2018-11" db="EMBL/GenBank/DDBJ databases">
        <authorList>
            <consortium name="Pathogen Informatics"/>
        </authorList>
    </citation>
    <scope>NUCLEOTIDE SEQUENCE [LARGE SCALE GENOMIC DNA]</scope>
</reference>
<evidence type="ECO:0000313" key="1">
    <source>
        <dbReference type="EMBL" id="VDM99787.1"/>
    </source>
</evidence>
<dbReference type="SUPFAM" id="SSF48452">
    <property type="entry name" value="TPR-like"/>
    <property type="match status" value="1"/>
</dbReference>
<dbReference type="GO" id="GO:0005739">
    <property type="term" value="C:mitochondrion"/>
    <property type="evidence" value="ECO:0007669"/>
    <property type="project" value="TreeGrafter"/>
</dbReference>
<organism evidence="3">
    <name type="scientific">Thelazia callipaeda</name>
    <name type="common">Oriental eyeworm</name>
    <name type="synonym">Parasitic nematode</name>
    <dbReference type="NCBI Taxonomy" id="103827"/>
    <lineage>
        <taxon>Eukaryota</taxon>
        <taxon>Metazoa</taxon>
        <taxon>Ecdysozoa</taxon>
        <taxon>Nematoda</taxon>
        <taxon>Chromadorea</taxon>
        <taxon>Rhabditida</taxon>
        <taxon>Spirurina</taxon>
        <taxon>Spiruromorpha</taxon>
        <taxon>Thelazioidea</taxon>
        <taxon>Thelaziidae</taxon>
        <taxon>Thelazia</taxon>
    </lineage>
</organism>
<proteinExistence type="predicted"/>
<dbReference type="PANTHER" id="PTHR16056:SF20">
    <property type="entry name" value="C2H2-TYPE DOMAIN-CONTAINING PROTEIN-RELATED"/>
    <property type="match status" value="1"/>
</dbReference>
<dbReference type="InterPro" id="IPR049039">
    <property type="entry name" value="RMD1-3_a_helical_rpt"/>
</dbReference>
<dbReference type="EMBL" id="UYYF01001353">
    <property type="protein sequence ID" value="VDM99787.1"/>
    <property type="molecule type" value="Genomic_DNA"/>
</dbReference>
<evidence type="ECO:0000313" key="3">
    <source>
        <dbReference type="WBParaSite" id="TCLT_0000337001-mRNA-1"/>
    </source>
</evidence>
<dbReference type="STRING" id="103827.A0A0N5CT12"/>
<sequence length="184" mass="21269">MPNFITGLFRASIELVILGRSYASKAYAIDENDFEALRWMAILIGSATDFMGPKEKIEQGKIFKAYLDRAIDQQPNEYSLLHSRGRFTFEIANLSWLEKKLCNTLFSRIPDTNINDALADFLEAEKYAPFIWPENLLYVTRCYVILKQRELALKYLHKVETMQNLDDAETEALMEVRCAVAKLK</sequence>
<name>A0A0N5CT12_THECL</name>
<dbReference type="Proteomes" id="UP000276776">
    <property type="component" value="Unassembled WGS sequence"/>
</dbReference>
<keyword evidence="2" id="KW-1185">Reference proteome</keyword>
<dbReference type="Gene3D" id="1.25.40.10">
    <property type="entry name" value="Tetratricopeptide repeat domain"/>
    <property type="match status" value="1"/>
</dbReference>
<dbReference type="WBParaSite" id="TCLT_0000337001-mRNA-1">
    <property type="protein sequence ID" value="TCLT_0000337001-mRNA-1"/>
    <property type="gene ID" value="TCLT_0000337001"/>
</dbReference>
<gene>
    <name evidence="1" type="ORF">TCLT_LOCUS3363</name>
</gene>
<evidence type="ECO:0000313" key="2">
    <source>
        <dbReference type="Proteomes" id="UP000276776"/>
    </source>
</evidence>
<reference evidence="3" key="1">
    <citation type="submission" date="2017-02" db="UniProtKB">
        <authorList>
            <consortium name="WormBaseParasite"/>
        </authorList>
    </citation>
    <scope>IDENTIFICATION</scope>
</reference>
<dbReference type="Pfam" id="PF21033">
    <property type="entry name" value="RMD1-3"/>
    <property type="match status" value="1"/>
</dbReference>
<dbReference type="GO" id="GO:0008017">
    <property type="term" value="F:microtubule binding"/>
    <property type="evidence" value="ECO:0007669"/>
    <property type="project" value="TreeGrafter"/>
</dbReference>
<dbReference type="OMA" id="WPENLLY"/>